<accession>A0AAW2HPM4</accession>
<gene>
    <name evidence="3" type="ORF">PYX00_008821</name>
</gene>
<dbReference type="InterPro" id="IPR036875">
    <property type="entry name" value="Znf_CCHC_sf"/>
</dbReference>
<sequence>MECRIREKVEPEFCSKCQNYGHARSSCKNAPAGGIRCLKCGKIGHIAKDCGEKLNCFNCNSPEHRGDSTKCPKYARYLEEALKKAARPKRN</sequence>
<feature type="domain" description="CCHC-type" evidence="2">
    <location>
        <begin position="36"/>
        <end position="50"/>
    </location>
</feature>
<dbReference type="GO" id="GO:0008270">
    <property type="term" value="F:zinc ion binding"/>
    <property type="evidence" value="ECO:0007669"/>
    <property type="project" value="UniProtKB-KW"/>
</dbReference>
<dbReference type="SMART" id="SM00343">
    <property type="entry name" value="ZnF_C2HC"/>
    <property type="match status" value="3"/>
</dbReference>
<dbReference type="AlphaFoldDB" id="A0AAW2HPM4"/>
<dbReference type="SUPFAM" id="SSF57756">
    <property type="entry name" value="Retrovirus zinc finger-like domains"/>
    <property type="match status" value="1"/>
</dbReference>
<dbReference type="InterPro" id="IPR001878">
    <property type="entry name" value="Znf_CCHC"/>
</dbReference>
<organism evidence="3">
    <name type="scientific">Menopon gallinae</name>
    <name type="common">poultry shaft louse</name>
    <dbReference type="NCBI Taxonomy" id="328185"/>
    <lineage>
        <taxon>Eukaryota</taxon>
        <taxon>Metazoa</taxon>
        <taxon>Ecdysozoa</taxon>
        <taxon>Arthropoda</taxon>
        <taxon>Hexapoda</taxon>
        <taxon>Insecta</taxon>
        <taxon>Pterygota</taxon>
        <taxon>Neoptera</taxon>
        <taxon>Paraneoptera</taxon>
        <taxon>Psocodea</taxon>
        <taxon>Troctomorpha</taxon>
        <taxon>Phthiraptera</taxon>
        <taxon>Amblycera</taxon>
        <taxon>Menoponidae</taxon>
        <taxon>Menopon</taxon>
    </lineage>
</organism>
<name>A0AAW2HPM4_9NEOP</name>
<dbReference type="Gene3D" id="4.10.60.10">
    <property type="entry name" value="Zinc finger, CCHC-type"/>
    <property type="match status" value="1"/>
</dbReference>
<dbReference type="GO" id="GO:0003676">
    <property type="term" value="F:nucleic acid binding"/>
    <property type="evidence" value="ECO:0007669"/>
    <property type="project" value="InterPro"/>
</dbReference>
<reference evidence="3" key="1">
    <citation type="journal article" date="2024" name="Gigascience">
        <title>Chromosome-level genome of the poultry shaft louse Menopon gallinae provides insight into the host-switching and adaptive evolution of parasitic lice.</title>
        <authorList>
            <person name="Xu Y."/>
            <person name="Ma L."/>
            <person name="Liu S."/>
            <person name="Liang Y."/>
            <person name="Liu Q."/>
            <person name="He Z."/>
            <person name="Tian L."/>
            <person name="Duan Y."/>
            <person name="Cai W."/>
            <person name="Li H."/>
            <person name="Song F."/>
        </authorList>
    </citation>
    <scope>NUCLEOTIDE SEQUENCE</scope>
    <source>
        <strain evidence="3">Cailab_2023a</strain>
    </source>
</reference>
<keyword evidence="1" id="KW-0479">Metal-binding</keyword>
<keyword evidence="1" id="KW-0862">Zinc</keyword>
<evidence type="ECO:0000313" key="3">
    <source>
        <dbReference type="EMBL" id="KAL0271859.1"/>
    </source>
</evidence>
<dbReference type="Pfam" id="PF00098">
    <property type="entry name" value="zf-CCHC"/>
    <property type="match status" value="1"/>
</dbReference>
<keyword evidence="1" id="KW-0863">Zinc-finger</keyword>
<dbReference type="PROSITE" id="PS50158">
    <property type="entry name" value="ZF_CCHC"/>
    <property type="match status" value="1"/>
</dbReference>
<proteinExistence type="predicted"/>
<protein>
    <recommendedName>
        <fullName evidence="2">CCHC-type domain-containing protein</fullName>
    </recommendedName>
</protein>
<comment type="caution">
    <text evidence="3">The sequence shown here is derived from an EMBL/GenBank/DDBJ whole genome shotgun (WGS) entry which is preliminary data.</text>
</comment>
<dbReference type="EMBL" id="JARGDH010000004">
    <property type="protein sequence ID" value="KAL0271859.1"/>
    <property type="molecule type" value="Genomic_DNA"/>
</dbReference>
<evidence type="ECO:0000259" key="2">
    <source>
        <dbReference type="PROSITE" id="PS50158"/>
    </source>
</evidence>
<evidence type="ECO:0000256" key="1">
    <source>
        <dbReference type="PROSITE-ProRule" id="PRU00047"/>
    </source>
</evidence>